<protein>
    <recommendedName>
        <fullName evidence="3">Methyltransferase-like protein 13</fullName>
    </recommendedName>
</protein>
<accession>A0A9P0ZQP8</accession>
<sequence>MITIFEPSAVQPSAMALDPAAFETIVPSRYITFTLPNPLLHHNHFTSSLLRIAVIDSPTATSPTSIAAMLVPLLRESDWTFSTESGSVQLILSFPQISRLVLIGNCPDSPHATSYKPPLHTNLSSETSVIEDMLMPLLLALCPKESFHQTGSRPPQIPFLTYEDEVIRSHILETCIGDHVGEMVVEDVELEAVDDDREFRRRLRFKRMPHLIQTQIRIHPDSPNFDELETVNFIVDNEVLVHPYLTPMVAGLSVIASYLDERIQRGFRPKALCLGVGGGALLSFLNSQLNFDVLGVEEDESVLRIARKYFGLKDSESIRLCIGDGMDMIRKLDIDAKKDSILGNVDGKFDAIMVDLDSSCAGMETSAPPPEFIQKPILLAAKRVLSEHGVIIINFIPLSKRFYETLINEFQGVFEELYEVDVVDNDNVVVIATQLKTGRVSGDSDNSFLCKLESAIGGAYMDSIGVLSCAAAGGQGLGESANYVVS</sequence>
<keyword evidence="2" id="KW-1185">Reference proteome</keyword>
<evidence type="ECO:0008006" key="3">
    <source>
        <dbReference type="Google" id="ProtNLM"/>
    </source>
</evidence>
<dbReference type="InterPro" id="IPR029063">
    <property type="entry name" value="SAM-dependent_MTases_sf"/>
</dbReference>
<comment type="caution">
    <text evidence="1">The sequence shown here is derived from an EMBL/GenBank/DDBJ whole genome shotgun (WGS) entry which is preliminary data.</text>
</comment>
<evidence type="ECO:0000313" key="1">
    <source>
        <dbReference type="EMBL" id="CAH9111416.1"/>
    </source>
</evidence>
<name>A0A9P0ZQP8_CUSEU</name>
<dbReference type="Proteomes" id="UP001152484">
    <property type="component" value="Unassembled WGS sequence"/>
</dbReference>
<gene>
    <name evidence="1" type="ORF">CEURO_LOCUS19243</name>
</gene>
<organism evidence="1 2">
    <name type="scientific">Cuscuta europaea</name>
    <name type="common">European dodder</name>
    <dbReference type="NCBI Taxonomy" id="41803"/>
    <lineage>
        <taxon>Eukaryota</taxon>
        <taxon>Viridiplantae</taxon>
        <taxon>Streptophyta</taxon>
        <taxon>Embryophyta</taxon>
        <taxon>Tracheophyta</taxon>
        <taxon>Spermatophyta</taxon>
        <taxon>Magnoliopsida</taxon>
        <taxon>eudicotyledons</taxon>
        <taxon>Gunneridae</taxon>
        <taxon>Pentapetalae</taxon>
        <taxon>asterids</taxon>
        <taxon>lamiids</taxon>
        <taxon>Solanales</taxon>
        <taxon>Convolvulaceae</taxon>
        <taxon>Cuscuteae</taxon>
        <taxon>Cuscuta</taxon>
        <taxon>Cuscuta subgen. Cuscuta</taxon>
    </lineage>
</organism>
<dbReference type="OrthoDB" id="411785at2759"/>
<proteinExistence type="predicted"/>
<dbReference type="Gene3D" id="3.40.50.150">
    <property type="entry name" value="Vaccinia Virus protein VP39"/>
    <property type="match status" value="1"/>
</dbReference>
<evidence type="ECO:0000313" key="2">
    <source>
        <dbReference type="Proteomes" id="UP001152484"/>
    </source>
</evidence>
<dbReference type="CDD" id="cd02440">
    <property type="entry name" value="AdoMet_MTases"/>
    <property type="match status" value="1"/>
</dbReference>
<dbReference type="SUPFAM" id="SSF53335">
    <property type="entry name" value="S-adenosyl-L-methionine-dependent methyltransferases"/>
    <property type="match status" value="1"/>
</dbReference>
<reference evidence="1" key="1">
    <citation type="submission" date="2022-07" db="EMBL/GenBank/DDBJ databases">
        <authorList>
            <person name="Macas J."/>
            <person name="Novak P."/>
            <person name="Neumann P."/>
        </authorList>
    </citation>
    <scope>NUCLEOTIDE SEQUENCE</scope>
</reference>
<dbReference type="AlphaFoldDB" id="A0A9P0ZQP8"/>
<dbReference type="EMBL" id="CAMAPE010000054">
    <property type="protein sequence ID" value="CAH9111416.1"/>
    <property type="molecule type" value="Genomic_DNA"/>
</dbReference>